<evidence type="ECO:0008006" key="3">
    <source>
        <dbReference type="Google" id="ProtNLM"/>
    </source>
</evidence>
<dbReference type="EMBL" id="BPMK01000019">
    <property type="protein sequence ID" value="GIZ53645.1"/>
    <property type="molecule type" value="Genomic_DNA"/>
</dbReference>
<comment type="caution">
    <text evidence="1">The sequence shown here is derived from an EMBL/GenBank/DDBJ whole genome shotgun (WGS) entry which is preliminary data.</text>
</comment>
<reference evidence="1 2" key="1">
    <citation type="journal article" date="2022" name="Int. J. Syst. Evol. Microbiol.">
        <title>Noviherbaspirillum aridicola sp. nov., isolated from an arid soil in Pakistan.</title>
        <authorList>
            <person name="Khan I.U."/>
            <person name="Saqib M."/>
            <person name="Amin A."/>
            <person name="Hussain F."/>
            <person name="Li L."/>
            <person name="Liu Y.H."/>
            <person name="Fang B.Z."/>
            <person name="Ahmed I."/>
            <person name="Li W.J."/>
        </authorList>
    </citation>
    <scope>NUCLEOTIDE SEQUENCE [LARGE SCALE GENOMIC DNA]</scope>
    <source>
        <strain evidence="1 2">NCCP-691</strain>
    </source>
</reference>
<proteinExistence type="predicted"/>
<gene>
    <name evidence="1" type="ORF">NCCP691_36590</name>
</gene>
<dbReference type="Proteomes" id="UP000887222">
    <property type="component" value="Unassembled WGS sequence"/>
</dbReference>
<protein>
    <recommendedName>
        <fullName evidence="3">SCP2 domain-containing protein</fullName>
    </recommendedName>
</protein>
<evidence type="ECO:0000313" key="2">
    <source>
        <dbReference type="Proteomes" id="UP000887222"/>
    </source>
</evidence>
<dbReference type="RefSeq" id="WP_220810061.1">
    <property type="nucleotide sequence ID" value="NZ_BPMK01000019.1"/>
</dbReference>
<accession>A0ABQ4QA32</accession>
<evidence type="ECO:0000313" key="1">
    <source>
        <dbReference type="EMBL" id="GIZ53645.1"/>
    </source>
</evidence>
<keyword evidence="2" id="KW-1185">Reference proteome</keyword>
<sequence>MMEREEAQQPERPWIALHTTYDVEAWIDSYNRDLQRAAGKNPGPGCGICFILAHGGEVYLHTDSEGEILLDVTPDADWVAPLITAATGVPAPGRQIWSLPGHALTQLVLGLSPLIAATRLVLRHDFRLRKY</sequence>
<organism evidence="1 2">
    <name type="scientific">Noviherbaspirillum aridicola</name>
    <dbReference type="NCBI Taxonomy" id="2849687"/>
    <lineage>
        <taxon>Bacteria</taxon>
        <taxon>Pseudomonadati</taxon>
        <taxon>Pseudomonadota</taxon>
        <taxon>Betaproteobacteria</taxon>
        <taxon>Burkholderiales</taxon>
        <taxon>Oxalobacteraceae</taxon>
        <taxon>Noviherbaspirillum</taxon>
    </lineage>
</organism>
<name>A0ABQ4QA32_9BURK</name>